<sequence length="136" mass="15999">MCKLEYQYVRNKPNLFNKIAYDGLYVLIYYRDEYLSGMSFPQFHQGCRYHTMLNTSVNALLEYNDNPLTSDMAKDWAAGFVEFDLKLRANYKMSYLFFYLENYLNNAVCKNLKIKFSSNETHGTVLLLGFNKCLNA</sequence>
<reference evidence="2" key="1">
    <citation type="submission" date="2024-07" db="EMBL/GenBank/DDBJ databases">
        <title>Two chromosome-level genome assemblies of Korean endemic species Abeliophyllum distichum and Forsythia ovata (Oleaceae).</title>
        <authorList>
            <person name="Jang H."/>
        </authorList>
    </citation>
    <scope>NUCLEOTIDE SEQUENCE [LARGE SCALE GENOMIC DNA]</scope>
</reference>
<proteinExistence type="predicted"/>
<name>A0ABD1QTS6_9LAMI</name>
<keyword evidence="2" id="KW-1185">Reference proteome</keyword>
<dbReference type="EMBL" id="JBFOLK010000010">
    <property type="protein sequence ID" value="KAL2479601.1"/>
    <property type="molecule type" value="Genomic_DNA"/>
</dbReference>
<comment type="caution">
    <text evidence="1">The sequence shown here is derived from an EMBL/GenBank/DDBJ whole genome shotgun (WGS) entry which is preliminary data.</text>
</comment>
<evidence type="ECO:0000313" key="1">
    <source>
        <dbReference type="EMBL" id="KAL2479601.1"/>
    </source>
</evidence>
<evidence type="ECO:0000313" key="2">
    <source>
        <dbReference type="Proteomes" id="UP001604336"/>
    </source>
</evidence>
<protein>
    <submittedName>
        <fullName evidence="1">Uncharacterized protein</fullName>
    </submittedName>
</protein>
<accession>A0ABD1QTS6</accession>
<organism evidence="1 2">
    <name type="scientific">Abeliophyllum distichum</name>
    <dbReference type="NCBI Taxonomy" id="126358"/>
    <lineage>
        <taxon>Eukaryota</taxon>
        <taxon>Viridiplantae</taxon>
        <taxon>Streptophyta</taxon>
        <taxon>Embryophyta</taxon>
        <taxon>Tracheophyta</taxon>
        <taxon>Spermatophyta</taxon>
        <taxon>Magnoliopsida</taxon>
        <taxon>eudicotyledons</taxon>
        <taxon>Gunneridae</taxon>
        <taxon>Pentapetalae</taxon>
        <taxon>asterids</taxon>
        <taxon>lamiids</taxon>
        <taxon>Lamiales</taxon>
        <taxon>Oleaceae</taxon>
        <taxon>Forsythieae</taxon>
        <taxon>Abeliophyllum</taxon>
    </lineage>
</organism>
<dbReference type="Proteomes" id="UP001604336">
    <property type="component" value="Unassembled WGS sequence"/>
</dbReference>
<gene>
    <name evidence="1" type="ORF">Adt_32567</name>
</gene>
<dbReference type="AlphaFoldDB" id="A0ABD1QTS6"/>